<evidence type="ECO:0000256" key="4">
    <source>
        <dbReference type="ARBA" id="ARBA00004370"/>
    </source>
</evidence>
<dbReference type="PROSITE" id="PS50885">
    <property type="entry name" value="HAMP"/>
    <property type="match status" value="1"/>
</dbReference>
<dbReference type="EC" id="2.7.13.3" evidence="5"/>
<dbReference type="RefSeq" id="WP_166949991.1">
    <property type="nucleotide sequence ID" value="NZ_JAASQI010000002.1"/>
</dbReference>
<dbReference type="PRINTS" id="PR00344">
    <property type="entry name" value="BCTRLSENSOR"/>
</dbReference>
<dbReference type="SUPFAM" id="SSF47384">
    <property type="entry name" value="Homodimeric domain of signal transducing histidine kinase"/>
    <property type="match status" value="1"/>
</dbReference>
<keyword evidence="11" id="KW-0067">ATP-binding</keyword>
<feature type="transmembrane region" description="Helical" evidence="19">
    <location>
        <begin position="151"/>
        <end position="176"/>
    </location>
</feature>
<evidence type="ECO:0000256" key="8">
    <source>
        <dbReference type="ARBA" id="ARBA00022741"/>
    </source>
</evidence>
<evidence type="ECO:0000256" key="12">
    <source>
        <dbReference type="ARBA" id="ARBA00022842"/>
    </source>
</evidence>
<reference evidence="22 23" key="1">
    <citation type="submission" date="2020-03" db="EMBL/GenBank/DDBJ databases">
        <title>Genomic Encyclopedia of Type Strains, Phase IV (KMG-IV): sequencing the most valuable type-strain genomes for metagenomic binning, comparative biology and taxonomic classification.</title>
        <authorList>
            <person name="Goeker M."/>
        </authorList>
    </citation>
    <scope>NUCLEOTIDE SEQUENCE [LARGE SCALE GENOMIC DNA]</scope>
    <source>
        <strain evidence="22 23">DSM 103870</strain>
    </source>
</reference>
<evidence type="ECO:0000256" key="5">
    <source>
        <dbReference type="ARBA" id="ARBA00012438"/>
    </source>
</evidence>
<dbReference type="InterPro" id="IPR003594">
    <property type="entry name" value="HATPase_dom"/>
</dbReference>
<keyword evidence="16" id="KW-0464">Manganese</keyword>
<keyword evidence="19" id="KW-1133">Transmembrane helix</keyword>
<evidence type="ECO:0000256" key="9">
    <source>
        <dbReference type="ARBA" id="ARBA00022777"/>
    </source>
</evidence>
<keyword evidence="6" id="KW-0597">Phosphoprotein</keyword>
<dbReference type="InterPro" id="IPR004358">
    <property type="entry name" value="Sig_transdc_His_kin-like_C"/>
</dbReference>
<evidence type="ECO:0000256" key="2">
    <source>
        <dbReference type="ARBA" id="ARBA00001936"/>
    </source>
</evidence>
<dbReference type="InterPro" id="IPR003660">
    <property type="entry name" value="HAMP_dom"/>
</dbReference>
<evidence type="ECO:0000259" key="21">
    <source>
        <dbReference type="PROSITE" id="PS50885"/>
    </source>
</evidence>
<keyword evidence="12" id="KW-0460">Magnesium</keyword>
<evidence type="ECO:0000256" key="19">
    <source>
        <dbReference type="SAM" id="Phobius"/>
    </source>
</evidence>
<accession>A0ABX0UWY6</accession>
<dbReference type="Proteomes" id="UP001429580">
    <property type="component" value="Unassembled WGS sequence"/>
</dbReference>
<organism evidence="22 23">
    <name type="scientific">Pseudochelatococcus lubricantis</name>
    <dbReference type="NCBI Taxonomy" id="1538102"/>
    <lineage>
        <taxon>Bacteria</taxon>
        <taxon>Pseudomonadati</taxon>
        <taxon>Pseudomonadota</taxon>
        <taxon>Alphaproteobacteria</taxon>
        <taxon>Hyphomicrobiales</taxon>
        <taxon>Chelatococcaceae</taxon>
        <taxon>Pseudochelatococcus</taxon>
    </lineage>
</organism>
<evidence type="ECO:0000256" key="11">
    <source>
        <dbReference type="ARBA" id="ARBA00022840"/>
    </source>
</evidence>
<comment type="subcellular location">
    <subcellularLocation>
        <location evidence="4">Membrane</location>
    </subcellularLocation>
</comment>
<sequence>MSLSVRLMILTMVFALCAQALVFVPAITAFRRAWLNDRLSAAQIAALVLEAAPDAAVPPAIEERLLNGVGVMGIALSGGGARHLLSNDGMPTEVARTIDLRNATWTELMRDALADLFIGDATAMRVIGEGMGEIAFVELIMDPTPLRHAMLAFSVRIAALSLLVWGVAAAALYIALMRFIVRPVRRLAGHITAFEREPGNPARIIVPSGKRDEIGMAERALERMEHTLATELRQQQRLAALGLAVAKISHELRNMLTAAQLISDRLMEVSDPLVERFAPRLIATLDRAIAFCEAALAYGKVKEALPQRRRFRLRPLVEELRDSLGLGTREDIGLVIDIPDSLVLDADPDQLYRVLLNLGRNAMQALEQEIARPGANGRLPHGRAPTIVISARAQPSAGPSSDAAAGVMIRIADNGPGLAPHARERLFEAFSGTTRSGGSGLGLPIAAELIRLHGGTIALDTQPQQADSGACFVISLPPRPPNGG</sequence>
<evidence type="ECO:0000256" key="17">
    <source>
        <dbReference type="ARBA" id="ARBA00040454"/>
    </source>
</evidence>
<feature type="transmembrane region" description="Helical" evidence="19">
    <location>
        <begin position="7"/>
        <end position="30"/>
    </location>
</feature>
<evidence type="ECO:0000256" key="15">
    <source>
        <dbReference type="ARBA" id="ARBA00023016"/>
    </source>
</evidence>
<dbReference type="InterPro" id="IPR036890">
    <property type="entry name" value="HATPase_C_sf"/>
</dbReference>
<keyword evidence="15" id="KW-0346">Stress response</keyword>
<keyword evidence="13" id="KW-0904">Protein phosphatase</keyword>
<comment type="cofactor">
    <cofactor evidence="3">
        <name>Mg(2+)</name>
        <dbReference type="ChEBI" id="CHEBI:18420"/>
    </cofactor>
</comment>
<dbReference type="Gene3D" id="3.30.565.10">
    <property type="entry name" value="Histidine kinase-like ATPase, C-terminal domain"/>
    <property type="match status" value="1"/>
</dbReference>
<keyword evidence="14" id="KW-0902">Two-component regulatory system</keyword>
<evidence type="ECO:0000256" key="6">
    <source>
        <dbReference type="ARBA" id="ARBA00022553"/>
    </source>
</evidence>
<dbReference type="SMART" id="SM00387">
    <property type="entry name" value="HATPase_c"/>
    <property type="match status" value="1"/>
</dbReference>
<dbReference type="InterPro" id="IPR005467">
    <property type="entry name" value="His_kinase_dom"/>
</dbReference>
<evidence type="ECO:0000313" key="23">
    <source>
        <dbReference type="Proteomes" id="UP001429580"/>
    </source>
</evidence>
<evidence type="ECO:0000256" key="1">
    <source>
        <dbReference type="ARBA" id="ARBA00000085"/>
    </source>
</evidence>
<dbReference type="PANTHER" id="PTHR44936:SF9">
    <property type="entry name" value="SENSOR PROTEIN CREC"/>
    <property type="match status" value="1"/>
</dbReference>
<dbReference type="GO" id="GO:0016301">
    <property type="term" value="F:kinase activity"/>
    <property type="evidence" value="ECO:0007669"/>
    <property type="project" value="UniProtKB-KW"/>
</dbReference>
<dbReference type="EMBL" id="JAASQI010000002">
    <property type="protein sequence ID" value="NIJ57454.1"/>
    <property type="molecule type" value="Genomic_DNA"/>
</dbReference>
<keyword evidence="19" id="KW-0812">Transmembrane</keyword>
<keyword evidence="23" id="KW-1185">Reference proteome</keyword>
<evidence type="ECO:0000256" key="7">
    <source>
        <dbReference type="ARBA" id="ARBA00022679"/>
    </source>
</evidence>
<gene>
    <name evidence="22" type="ORF">FHS82_001280</name>
</gene>
<dbReference type="InterPro" id="IPR036097">
    <property type="entry name" value="HisK_dim/P_sf"/>
</dbReference>
<dbReference type="InterPro" id="IPR050980">
    <property type="entry name" value="2C_sensor_his_kinase"/>
</dbReference>
<feature type="domain" description="Histidine kinase" evidence="20">
    <location>
        <begin position="247"/>
        <end position="480"/>
    </location>
</feature>
<evidence type="ECO:0000256" key="18">
    <source>
        <dbReference type="ARBA" id="ARBA00041776"/>
    </source>
</evidence>
<keyword evidence="19" id="KW-0472">Membrane</keyword>
<protein>
    <recommendedName>
        <fullName evidence="17">Signal transduction histidine-protein kinase/phosphatase MprB</fullName>
        <ecNumber evidence="5">2.7.13.3</ecNumber>
    </recommendedName>
    <alternativeName>
        <fullName evidence="18">Mycobacterial persistence regulator B</fullName>
    </alternativeName>
</protein>
<keyword evidence="9 22" id="KW-0418">Kinase</keyword>
<comment type="catalytic activity">
    <reaction evidence="1">
        <text>ATP + protein L-histidine = ADP + protein N-phospho-L-histidine.</text>
        <dbReference type="EC" id="2.7.13.3"/>
    </reaction>
</comment>
<keyword evidence="8" id="KW-0547">Nucleotide-binding</keyword>
<dbReference type="SMART" id="SM00304">
    <property type="entry name" value="HAMP"/>
    <property type="match status" value="1"/>
</dbReference>
<evidence type="ECO:0000259" key="20">
    <source>
        <dbReference type="PROSITE" id="PS50109"/>
    </source>
</evidence>
<keyword evidence="7" id="KW-0808">Transferase</keyword>
<dbReference type="CDD" id="cd00075">
    <property type="entry name" value="HATPase"/>
    <property type="match status" value="1"/>
</dbReference>
<evidence type="ECO:0000256" key="16">
    <source>
        <dbReference type="ARBA" id="ARBA00023211"/>
    </source>
</evidence>
<dbReference type="Pfam" id="PF02518">
    <property type="entry name" value="HATPase_c"/>
    <property type="match status" value="1"/>
</dbReference>
<feature type="domain" description="HAMP" evidence="21">
    <location>
        <begin position="178"/>
        <end position="233"/>
    </location>
</feature>
<dbReference type="Gene3D" id="1.10.287.130">
    <property type="match status" value="1"/>
</dbReference>
<evidence type="ECO:0000313" key="22">
    <source>
        <dbReference type="EMBL" id="NIJ57454.1"/>
    </source>
</evidence>
<dbReference type="SUPFAM" id="SSF55874">
    <property type="entry name" value="ATPase domain of HSP90 chaperone/DNA topoisomerase II/histidine kinase"/>
    <property type="match status" value="1"/>
</dbReference>
<evidence type="ECO:0000256" key="13">
    <source>
        <dbReference type="ARBA" id="ARBA00022912"/>
    </source>
</evidence>
<name>A0ABX0UWY6_9HYPH</name>
<comment type="caution">
    <text evidence="22">The sequence shown here is derived from an EMBL/GenBank/DDBJ whole genome shotgun (WGS) entry which is preliminary data.</text>
</comment>
<evidence type="ECO:0000256" key="14">
    <source>
        <dbReference type="ARBA" id="ARBA00023012"/>
    </source>
</evidence>
<dbReference type="PANTHER" id="PTHR44936">
    <property type="entry name" value="SENSOR PROTEIN CREC"/>
    <property type="match status" value="1"/>
</dbReference>
<evidence type="ECO:0000256" key="10">
    <source>
        <dbReference type="ARBA" id="ARBA00022801"/>
    </source>
</evidence>
<proteinExistence type="predicted"/>
<keyword evidence="10" id="KW-0378">Hydrolase</keyword>
<evidence type="ECO:0000256" key="3">
    <source>
        <dbReference type="ARBA" id="ARBA00001946"/>
    </source>
</evidence>
<dbReference type="PROSITE" id="PS50109">
    <property type="entry name" value="HIS_KIN"/>
    <property type="match status" value="1"/>
</dbReference>
<comment type="cofactor">
    <cofactor evidence="2">
        <name>Mn(2+)</name>
        <dbReference type="ChEBI" id="CHEBI:29035"/>
    </cofactor>
</comment>